<keyword evidence="3" id="KW-0687">Ribonucleoprotein</keyword>
<dbReference type="GO" id="GO:1990904">
    <property type="term" value="C:ribonucleoprotein complex"/>
    <property type="evidence" value="ECO:0007669"/>
    <property type="project" value="UniProtKB-KW"/>
</dbReference>
<comment type="caution">
    <text evidence="5">The sequence shown here is derived from an EMBL/GenBank/DDBJ whole genome shotgun (WGS) entry which is preliminary data.</text>
</comment>
<feature type="compositionally biased region" description="Basic and acidic residues" evidence="4">
    <location>
        <begin position="423"/>
        <end position="454"/>
    </location>
</feature>
<evidence type="ECO:0000256" key="4">
    <source>
        <dbReference type="SAM" id="MobiDB-lite"/>
    </source>
</evidence>
<dbReference type="GO" id="GO:0006412">
    <property type="term" value="P:translation"/>
    <property type="evidence" value="ECO:0007669"/>
    <property type="project" value="InterPro"/>
</dbReference>
<evidence type="ECO:0000256" key="1">
    <source>
        <dbReference type="ARBA" id="ARBA00010618"/>
    </source>
</evidence>
<evidence type="ECO:0008006" key="7">
    <source>
        <dbReference type="Google" id="ProtNLM"/>
    </source>
</evidence>
<dbReference type="InterPro" id="IPR014722">
    <property type="entry name" value="Rib_uL2_dom2"/>
</dbReference>
<comment type="similarity">
    <text evidence="1">Belongs to the universal ribosomal protein uL24 family.</text>
</comment>
<feature type="compositionally biased region" description="Basic and acidic residues" evidence="4">
    <location>
        <begin position="333"/>
        <end position="345"/>
    </location>
</feature>
<evidence type="ECO:0000256" key="2">
    <source>
        <dbReference type="ARBA" id="ARBA00022980"/>
    </source>
</evidence>
<dbReference type="GO" id="GO:0003735">
    <property type="term" value="F:structural constituent of ribosome"/>
    <property type="evidence" value="ECO:0007669"/>
    <property type="project" value="InterPro"/>
</dbReference>
<gene>
    <name evidence="5" type="ORF">P171DRAFT_523662</name>
</gene>
<keyword evidence="2" id="KW-0689">Ribosomal protein</keyword>
<dbReference type="SUPFAM" id="SSF50104">
    <property type="entry name" value="Translation proteins SH3-like domain"/>
    <property type="match status" value="1"/>
</dbReference>
<reference evidence="5" key="1">
    <citation type="journal article" date="2020" name="Stud. Mycol.">
        <title>101 Dothideomycetes genomes: a test case for predicting lifestyles and emergence of pathogens.</title>
        <authorList>
            <person name="Haridas S."/>
            <person name="Albert R."/>
            <person name="Binder M."/>
            <person name="Bloem J."/>
            <person name="Labutti K."/>
            <person name="Salamov A."/>
            <person name="Andreopoulos B."/>
            <person name="Baker S."/>
            <person name="Barry K."/>
            <person name="Bills G."/>
            <person name="Bluhm B."/>
            <person name="Cannon C."/>
            <person name="Castanera R."/>
            <person name="Culley D."/>
            <person name="Daum C."/>
            <person name="Ezra D."/>
            <person name="Gonzalez J."/>
            <person name="Henrissat B."/>
            <person name="Kuo A."/>
            <person name="Liang C."/>
            <person name="Lipzen A."/>
            <person name="Lutzoni F."/>
            <person name="Magnuson J."/>
            <person name="Mondo S."/>
            <person name="Nolan M."/>
            <person name="Ohm R."/>
            <person name="Pangilinan J."/>
            <person name="Park H.-J."/>
            <person name="Ramirez L."/>
            <person name="Alfaro M."/>
            <person name="Sun H."/>
            <person name="Tritt A."/>
            <person name="Yoshinaga Y."/>
            <person name="Zwiers L.-H."/>
            <person name="Turgeon B."/>
            <person name="Goodwin S."/>
            <person name="Spatafora J."/>
            <person name="Crous P."/>
            <person name="Grigoriev I."/>
        </authorList>
    </citation>
    <scope>NUCLEOTIDE SEQUENCE</scope>
    <source>
        <strain evidence="5">CBS 690.94</strain>
    </source>
</reference>
<dbReference type="InterPro" id="IPR003256">
    <property type="entry name" value="Ribosomal_uL24"/>
</dbReference>
<dbReference type="OrthoDB" id="359154at2759"/>
<dbReference type="InterPro" id="IPR008991">
    <property type="entry name" value="Translation_prot_SH3-like_sf"/>
</dbReference>
<keyword evidence="6" id="KW-1185">Reference proteome</keyword>
<dbReference type="PANTHER" id="PTHR12903">
    <property type="entry name" value="MITOCHONDRIAL RIBOSOMAL PROTEIN L24"/>
    <property type="match status" value="1"/>
</dbReference>
<dbReference type="Proteomes" id="UP000799764">
    <property type="component" value="Unassembled WGS sequence"/>
</dbReference>
<dbReference type="AlphaFoldDB" id="A0A9P4PES7"/>
<evidence type="ECO:0000313" key="6">
    <source>
        <dbReference type="Proteomes" id="UP000799764"/>
    </source>
</evidence>
<organism evidence="5 6">
    <name type="scientific">Karstenula rhodostoma CBS 690.94</name>
    <dbReference type="NCBI Taxonomy" id="1392251"/>
    <lineage>
        <taxon>Eukaryota</taxon>
        <taxon>Fungi</taxon>
        <taxon>Dikarya</taxon>
        <taxon>Ascomycota</taxon>
        <taxon>Pezizomycotina</taxon>
        <taxon>Dothideomycetes</taxon>
        <taxon>Pleosporomycetidae</taxon>
        <taxon>Pleosporales</taxon>
        <taxon>Massarineae</taxon>
        <taxon>Didymosphaeriaceae</taxon>
        <taxon>Karstenula</taxon>
    </lineage>
</organism>
<dbReference type="InterPro" id="IPR041988">
    <property type="entry name" value="Ribosomal_uL24_KOW"/>
</dbReference>
<evidence type="ECO:0000256" key="3">
    <source>
        <dbReference type="ARBA" id="ARBA00023274"/>
    </source>
</evidence>
<proteinExistence type="inferred from homology"/>
<feature type="region of interest" description="Disordered" evidence="4">
    <location>
        <begin position="328"/>
        <end position="463"/>
    </location>
</feature>
<dbReference type="EMBL" id="MU001505">
    <property type="protein sequence ID" value="KAF2441719.1"/>
    <property type="molecule type" value="Genomic_DNA"/>
</dbReference>
<feature type="region of interest" description="Disordered" evidence="4">
    <location>
        <begin position="505"/>
        <end position="526"/>
    </location>
</feature>
<feature type="compositionally biased region" description="Polar residues" evidence="4">
    <location>
        <begin position="410"/>
        <end position="422"/>
    </location>
</feature>
<dbReference type="GO" id="GO:0003723">
    <property type="term" value="F:RNA binding"/>
    <property type="evidence" value="ECO:0007669"/>
    <property type="project" value="InterPro"/>
</dbReference>
<accession>A0A9P4PES7</accession>
<dbReference type="CDD" id="cd06089">
    <property type="entry name" value="KOW_RPL26"/>
    <property type="match status" value="1"/>
</dbReference>
<dbReference type="Gene3D" id="2.30.30.30">
    <property type="match status" value="1"/>
</dbReference>
<protein>
    <recommendedName>
        <fullName evidence="7">KOW domain-containing protein</fullName>
    </recommendedName>
</protein>
<dbReference type="GO" id="GO:0005840">
    <property type="term" value="C:ribosome"/>
    <property type="evidence" value="ECO:0007669"/>
    <property type="project" value="UniProtKB-KW"/>
</dbReference>
<name>A0A9P4PES7_9PLEO</name>
<sequence>MTQMTAAARPAKTARHVAKIREMRKVRGAIKWHERAREKRQKIIKERHEDKRTFAEVRKWRQENVVRPIKEAKKNLKEDYEMGPLRPNRAVGSGADKYGVMGMEQLRRPPINVDTWRRKNEAREAKGFEPEYPLVVDDKKYFPIAAQDRVMVMKGREQGKIGVVTDVLEASHEVILLDINKHYADGSIFNTPEGEAPVSKRAIAVPLPIDDVRLVVPYRMTTQNEDGKHVHTWSDVVVDNIAMERHTTGKDPFTGVYYGTQEFPEEHRFDPETGLPVFNRYIAGTRTRIQWPWETTLPEEEEATRVPEEKQDNLSLVGKLKSPVKFLRSKLGKNKEANKPEEAPKTPEQLEEEKLQSKLKQLNKVPETPRGAPVKFSPNYPDDTGRNKAEPSPHTSSFYPTLVYPPYPSGITSEIQQHTQQTDLKERNEKQDWYEDAKEVSSEERAERKAAKAEKTRRKVVPDSMKTPLQLRWEVERKNKLAAAETTKVDREALLIALGQHMEATRAAKKGVRSPTTKPEAVAELD</sequence>
<evidence type="ECO:0000313" key="5">
    <source>
        <dbReference type="EMBL" id="KAF2441719.1"/>
    </source>
</evidence>